<organism evidence="1 2">
    <name type="scientific">Acaulospora morrowiae</name>
    <dbReference type="NCBI Taxonomy" id="94023"/>
    <lineage>
        <taxon>Eukaryota</taxon>
        <taxon>Fungi</taxon>
        <taxon>Fungi incertae sedis</taxon>
        <taxon>Mucoromycota</taxon>
        <taxon>Glomeromycotina</taxon>
        <taxon>Glomeromycetes</taxon>
        <taxon>Diversisporales</taxon>
        <taxon>Acaulosporaceae</taxon>
        <taxon>Acaulospora</taxon>
    </lineage>
</organism>
<evidence type="ECO:0000313" key="1">
    <source>
        <dbReference type="EMBL" id="CAG8776051.1"/>
    </source>
</evidence>
<proteinExistence type="predicted"/>
<dbReference type="Proteomes" id="UP000789342">
    <property type="component" value="Unassembled WGS sequence"/>
</dbReference>
<protein>
    <submittedName>
        <fullName evidence="1">1422_t:CDS:1</fullName>
    </submittedName>
</protein>
<comment type="caution">
    <text evidence="1">The sequence shown here is derived from an EMBL/GenBank/DDBJ whole genome shotgun (WGS) entry which is preliminary data.</text>
</comment>
<gene>
    <name evidence="1" type="ORF">AMORRO_LOCUS16928</name>
</gene>
<dbReference type="EMBL" id="CAJVPV010049379">
    <property type="protein sequence ID" value="CAG8776051.1"/>
    <property type="molecule type" value="Genomic_DNA"/>
</dbReference>
<accession>A0A9N9P1L5</accession>
<feature type="non-terminal residue" evidence="1">
    <location>
        <position position="1"/>
    </location>
</feature>
<keyword evidence="2" id="KW-1185">Reference proteome</keyword>
<name>A0A9N9P1L5_9GLOM</name>
<evidence type="ECO:0000313" key="2">
    <source>
        <dbReference type="Proteomes" id="UP000789342"/>
    </source>
</evidence>
<feature type="non-terminal residue" evidence="1">
    <location>
        <position position="197"/>
    </location>
</feature>
<reference evidence="1" key="1">
    <citation type="submission" date="2021-06" db="EMBL/GenBank/DDBJ databases">
        <authorList>
            <person name="Kallberg Y."/>
            <person name="Tangrot J."/>
            <person name="Rosling A."/>
        </authorList>
    </citation>
    <scope>NUCLEOTIDE SEQUENCE</scope>
    <source>
        <strain evidence="1">CL551</strain>
    </source>
</reference>
<dbReference type="AlphaFoldDB" id="A0A9N9P1L5"/>
<sequence>ECEFGILENYNSGETMCTSSDKYVNILHSTFLLFIWGVGDSKGRDQKLTVARVSNSHGDVELRTHDLPQQNTASVMRLVDFRPHIDTCVPGLIKCLFGINPIGLCMNEIVHFRGLQREGQKDEIGGMMNSRDLCNRERVCGGDYMMYREELLNYWCHSFPICIMVICPLGYQTDGHDFLHFEKYTSVPKCMVARCRL</sequence>